<organism evidence="1 2">
    <name type="scientific">Ligilactobacillus acidipiscis</name>
    <dbReference type="NCBI Taxonomy" id="89059"/>
    <lineage>
        <taxon>Bacteria</taxon>
        <taxon>Bacillati</taxon>
        <taxon>Bacillota</taxon>
        <taxon>Bacilli</taxon>
        <taxon>Lactobacillales</taxon>
        <taxon>Lactobacillaceae</taxon>
        <taxon>Ligilactobacillus</taxon>
    </lineage>
</organism>
<proteinExistence type="predicted"/>
<dbReference type="Proteomes" id="UP000707535">
    <property type="component" value="Unassembled WGS sequence"/>
</dbReference>
<protein>
    <submittedName>
        <fullName evidence="1">Uncharacterized protein</fullName>
    </submittedName>
</protein>
<dbReference type="EMBL" id="DYXG01000008">
    <property type="protein sequence ID" value="HJE96062.1"/>
    <property type="molecule type" value="Genomic_DNA"/>
</dbReference>
<dbReference type="Gene3D" id="3.50.50.60">
    <property type="entry name" value="FAD/NAD(P)-binding domain"/>
    <property type="match status" value="1"/>
</dbReference>
<comment type="caution">
    <text evidence="1">The sequence shown here is derived from an EMBL/GenBank/DDBJ whole genome shotgun (WGS) entry which is preliminary data.</text>
</comment>
<sequence>MTLCGFENNQQKIQDYLSVYHLDPLGTLYNQGAGIDMAIEAGAQLWHMGNFESLGMLRGLALKVNKGKGVLTSFTLDQFLS</sequence>
<evidence type="ECO:0000313" key="1">
    <source>
        <dbReference type="EMBL" id="HJE96062.1"/>
    </source>
</evidence>
<reference evidence="1" key="2">
    <citation type="submission" date="2021-09" db="EMBL/GenBank/DDBJ databases">
        <authorList>
            <person name="Gilroy R."/>
        </authorList>
    </citation>
    <scope>NUCLEOTIDE SEQUENCE</scope>
    <source>
        <strain evidence="1">CHK174-6876</strain>
    </source>
</reference>
<reference evidence="1" key="1">
    <citation type="journal article" date="2021" name="PeerJ">
        <title>Extensive microbial diversity within the chicken gut microbiome revealed by metagenomics and culture.</title>
        <authorList>
            <person name="Gilroy R."/>
            <person name="Ravi A."/>
            <person name="Getino M."/>
            <person name="Pursley I."/>
            <person name="Horton D.L."/>
            <person name="Alikhan N.F."/>
            <person name="Baker D."/>
            <person name="Gharbi K."/>
            <person name="Hall N."/>
            <person name="Watson M."/>
            <person name="Adriaenssens E.M."/>
            <person name="Foster-Nyarko E."/>
            <person name="Jarju S."/>
            <person name="Secka A."/>
            <person name="Antonio M."/>
            <person name="Oren A."/>
            <person name="Chaudhuri R.R."/>
            <person name="La Ragione R."/>
            <person name="Hildebrand F."/>
            <person name="Pallen M.J."/>
        </authorList>
    </citation>
    <scope>NUCLEOTIDE SEQUENCE</scope>
    <source>
        <strain evidence="1">CHK174-6876</strain>
    </source>
</reference>
<dbReference type="AlphaFoldDB" id="A0A921F7I7"/>
<evidence type="ECO:0000313" key="2">
    <source>
        <dbReference type="Proteomes" id="UP000707535"/>
    </source>
</evidence>
<name>A0A921F7I7_9LACO</name>
<accession>A0A921F7I7</accession>
<gene>
    <name evidence="1" type="ORF">K8V00_00445</name>
</gene>
<dbReference type="InterPro" id="IPR036188">
    <property type="entry name" value="FAD/NAD-bd_sf"/>
</dbReference>